<dbReference type="PANTHER" id="PTHR46018">
    <property type="entry name" value="ZINC PHOSPHODIESTERASE ELAC PROTEIN 1"/>
    <property type="match status" value="1"/>
</dbReference>
<organism evidence="1">
    <name type="scientific">Gracilaria gracilis</name>
    <name type="common">Red alga</name>
    <dbReference type="NCBI Taxonomy" id="2777"/>
    <lineage>
        <taxon>Eukaryota</taxon>
        <taxon>Rhodophyta</taxon>
        <taxon>Florideophyceae</taxon>
        <taxon>Rhodymeniophycidae</taxon>
        <taxon>Gracilariales</taxon>
        <taxon>Gracilariaceae</taxon>
        <taxon>Gracilaria</taxon>
    </lineage>
</organism>
<proteinExistence type="predicted"/>
<gene>
    <name evidence="1" type="primary">rnz</name>
</gene>
<accession>A0A345U7J6</accession>
<evidence type="ECO:0000313" key="1">
    <source>
        <dbReference type="EMBL" id="AXI96432.1"/>
    </source>
</evidence>
<sequence>MKVIRFNRNDFFLKNRPFCFYCKLQHLKTIWLFNCCEGCQHYLMKQKMKISQVSKIIITEMTIGNISGLPGLLSSLSLSNKKNAVHIYGPANLAKYLELTKKYSKTNFRYNLYFHTLKTNYIVKDHEYQIYCLKKSKHSEFIITISNNKGKFQLNHAKQWEIEIGPLYGKLKKGYDFILPDGITINSQDFTQQHKKENKIPFLLSQDLSKTHQIRYWKTSHIKTII</sequence>
<geneLocation type="chloroplast" evidence="1"/>
<dbReference type="EMBL" id="MH396011">
    <property type="protein sequence ID" value="AXI96432.1"/>
    <property type="molecule type" value="Genomic_DNA"/>
</dbReference>
<keyword evidence="1" id="KW-0934">Plastid</keyword>
<dbReference type="GO" id="GO:0042781">
    <property type="term" value="F:3'-tRNA processing endoribonuclease activity"/>
    <property type="evidence" value="ECO:0007669"/>
    <property type="project" value="TreeGrafter"/>
</dbReference>
<dbReference type="RefSeq" id="YP_009510759.1">
    <property type="nucleotide sequence ID" value="NC_039141.1"/>
</dbReference>
<reference evidence="1" key="1">
    <citation type="submission" date="2018-05" db="EMBL/GenBank/DDBJ databases">
        <title>Organellar genomes of Gracilariaceae.</title>
        <authorList>
            <person name="Iha C."/>
            <person name="Oliveira M.C."/>
        </authorList>
    </citation>
    <scope>NUCLEOTIDE SEQUENCE</scope>
</reference>
<protein>
    <submittedName>
        <fullName evidence="1">Ribonuclease Z</fullName>
    </submittedName>
</protein>
<name>A0A345U7J6_GRAGA</name>
<dbReference type="GeneID" id="37623176"/>
<dbReference type="Gene3D" id="3.60.15.10">
    <property type="entry name" value="Ribonuclease Z/Hydroxyacylglutathione hydrolase-like"/>
    <property type="match status" value="1"/>
</dbReference>
<keyword evidence="1" id="KW-0150">Chloroplast</keyword>
<dbReference type="AlphaFoldDB" id="A0A345U7J6"/>
<dbReference type="PANTHER" id="PTHR46018:SF2">
    <property type="entry name" value="ZINC PHOSPHODIESTERASE ELAC PROTEIN 1"/>
    <property type="match status" value="1"/>
</dbReference>
<dbReference type="InterPro" id="IPR036866">
    <property type="entry name" value="RibonucZ/Hydroxyglut_hydro"/>
</dbReference>
<dbReference type="SUPFAM" id="SSF56281">
    <property type="entry name" value="Metallo-hydrolase/oxidoreductase"/>
    <property type="match status" value="1"/>
</dbReference>